<gene>
    <name evidence="2" type="ORF">NS331_13705</name>
</gene>
<name>A0A147GSW1_9BURK</name>
<dbReference type="Proteomes" id="UP000072741">
    <property type="component" value="Unassembled WGS sequence"/>
</dbReference>
<sequence>MGAQALAGQGQQAAQAAVFRLAKAAILRRVAGQHLQLDAAVLGAAERHAAADALAAQPHLPQRDGLRVGLPGDGRPADLHGQAEQSVRQGRQRVGRRRR</sequence>
<proteinExistence type="predicted"/>
<dbReference type="EMBL" id="LDSL01000080">
    <property type="protein sequence ID" value="KTT20563.1"/>
    <property type="molecule type" value="Genomic_DNA"/>
</dbReference>
<evidence type="ECO:0000313" key="2">
    <source>
        <dbReference type="EMBL" id="KTT20563.1"/>
    </source>
</evidence>
<evidence type="ECO:0000313" key="3">
    <source>
        <dbReference type="Proteomes" id="UP000072741"/>
    </source>
</evidence>
<protein>
    <submittedName>
        <fullName evidence="2">Uncharacterized protein</fullName>
    </submittedName>
</protein>
<feature type="compositionally biased region" description="Basic residues" evidence="1">
    <location>
        <begin position="90"/>
        <end position="99"/>
    </location>
</feature>
<organism evidence="2 3">
    <name type="scientific">Pseudacidovorax intermedius</name>
    <dbReference type="NCBI Taxonomy" id="433924"/>
    <lineage>
        <taxon>Bacteria</taxon>
        <taxon>Pseudomonadati</taxon>
        <taxon>Pseudomonadota</taxon>
        <taxon>Betaproteobacteria</taxon>
        <taxon>Burkholderiales</taxon>
        <taxon>Comamonadaceae</taxon>
        <taxon>Pseudacidovorax</taxon>
    </lineage>
</organism>
<reference evidence="2 3" key="1">
    <citation type="journal article" date="2016" name="Front. Microbiol.">
        <title>Genomic Resource of Rice Seed Associated Bacteria.</title>
        <authorList>
            <person name="Midha S."/>
            <person name="Bansal K."/>
            <person name="Sharma S."/>
            <person name="Kumar N."/>
            <person name="Patil P.P."/>
            <person name="Chaudhry V."/>
            <person name="Patil P.B."/>
        </authorList>
    </citation>
    <scope>NUCLEOTIDE SEQUENCE [LARGE SCALE GENOMIC DNA]</scope>
    <source>
        <strain evidence="2 3">NS331</strain>
    </source>
</reference>
<accession>A0A147GSW1</accession>
<dbReference type="AlphaFoldDB" id="A0A147GSW1"/>
<evidence type="ECO:0000256" key="1">
    <source>
        <dbReference type="SAM" id="MobiDB-lite"/>
    </source>
</evidence>
<keyword evidence="3" id="KW-1185">Reference proteome</keyword>
<feature type="region of interest" description="Disordered" evidence="1">
    <location>
        <begin position="55"/>
        <end position="99"/>
    </location>
</feature>
<comment type="caution">
    <text evidence="2">The sequence shown here is derived from an EMBL/GenBank/DDBJ whole genome shotgun (WGS) entry which is preliminary data.</text>
</comment>